<evidence type="ECO:0000256" key="4">
    <source>
        <dbReference type="ARBA" id="ARBA00023163"/>
    </source>
</evidence>
<dbReference type="PANTHER" id="PTHR31221">
    <property type="entry name" value="WRKY TRANSCRIPTION FACTOR PROTEIN 1-RELATED"/>
    <property type="match status" value="1"/>
</dbReference>
<evidence type="ECO:0000313" key="8">
    <source>
        <dbReference type="EMBL" id="KAI5415559.1"/>
    </source>
</evidence>
<evidence type="ECO:0000256" key="6">
    <source>
        <dbReference type="SAM" id="MobiDB-lite"/>
    </source>
</evidence>
<dbReference type="SUPFAM" id="SSF118290">
    <property type="entry name" value="WRKY DNA-binding domain"/>
    <property type="match status" value="1"/>
</dbReference>
<organism evidence="8 9">
    <name type="scientific">Pisum sativum</name>
    <name type="common">Garden pea</name>
    <name type="synonym">Lathyrus oleraceus</name>
    <dbReference type="NCBI Taxonomy" id="3888"/>
    <lineage>
        <taxon>Eukaryota</taxon>
        <taxon>Viridiplantae</taxon>
        <taxon>Streptophyta</taxon>
        <taxon>Embryophyta</taxon>
        <taxon>Tracheophyta</taxon>
        <taxon>Spermatophyta</taxon>
        <taxon>Magnoliopsida</taxon>
        <taxon>eudicotyledons</taxon>
        <taxon>Gunneridae</taxon>
        <taxon>Pentapetalae</taxon>
        <taxon>rosids</taxon>
        <taxon>fabids</taxon>
        <taxon>Fabales</taxon>
        <taxon>Fabaceae</taxon>
        <taxon>Papilionoideae</taxon>
        <taxon>50 kb inversion clade</taxon>
        <taxon>NPAAA clade</taxon>
        <taxon>Hologalegina</taxon>
        <taxon>IRL clade</taxon>
        <taxon>Fabeae</taxon>
        <taxon>Lathyrus</taxon>
    </lineage>
</organism>
<feature type="compositionally biased region" description="Basic residues" evidence="6">
    <location>
        <begin position="187"/>
        <end position="199"/>
    </location>
</feature>
<feature type="domain" description="WRKY" evidence="7">
    <location>
        <begin position="208"/>
        <end position="273"/>
    </location>
</feature>
<evidence type="ECO:0000256" key="2">
    <source>
        <dbReference type="ARBA" id="ARBA00023015"/>
    </source>
</evidence>
<comment type="caution">
    <text evidence="8">The sequence shown here is derived from an EMBL/GenBank/DDBJ whole genome shotgun (WGS) entry which is preliminary data.</text>
</comment>
<dbReference type="Proteomes" id="UP001058974">
    <property type="component" value="Chromosome 4"/>
</dbReference>
<keyword evidence="5" id="KW-0539">Nucleus</keyword>
<keyword evidence="4" id="KW-0804">Transcription</keyword>
<dbReference type="PANTHER" id="PTHR31221:SF350">
    <property type="entry name" value="WRKY TRANSCRIPTION FACTOR 48-RELATED"/>
    <property type="match status" value="1"/>
</dbReference>
<dbReference type="GO" id="GO:0003700">
    <property type="term" value="F:DNA-binding transcription factor activity"/>
    <property type="evidence" value="ECO:0007669"/>
    <property type="project" value="InterPro"/>
</dbReference>
<dbReference type="EMBL" id="JAMSHJ010000004">
    <property type="protein sequence ID" value="KAI5415559.1"/>
    <property type="molecule type" value="Genomic_DNA"/>
</dbReference>
<gene>
    <name evidence="8" type="ORF">KIW84_040835</name>
</gene>
<comment type="subcellular location">
    <subcellularLocation>
        <location evidence="1">Nucleus</location>
    </subcellularLocation>
</comment>
<evidence type="ECO:0000256" key="1">
    <source>
        <dbReference type="ARBA" id="ARBA00004123"/>
    </source>
</evidence>
<dbReference type="GO" id="GO:0043565">
    <property type="term" value="F:sequence-specific DNA binding"/>
    <property type="evidence" value="ECO:0007669"/>
    <property type="project" value="InterPro"/>
</dbReference>
<keyword evidence="2" id="KW-0805">Transcription regulation</keyword>
<dbReference type="InterPro" id="IPR036576">
    <property type="entry name" value="WRKY_dom_sf"/>
</dbReference>
<dbReference type="OrthoDB" id="1432975at2759"/>
<name>A0A9D4X6L5_PEA</name>
<keyword evidence="9" id="KW-1185">Reference proteome</keyword>
<dbReference type="Pfam" id="PF03106">
    <property type="entry name" value="WRKY"/>
    <property type="match status" value="1"/>
</dbReference>
<dbReference type="AlphaFoldDB" id="A0A9D4X6L5"/>
<sequence>MASSSSSSFYDEIPNNNIQESYIIDFPFSPALPSCSLVDMFPPPSLSDHHDQNDVSFDGDMDMLSSDDFNTSWFSDFNFETDTSESLPAVTQTDMQMPPLPVLSLAATSEVMKNNAAIPASGSSSNTSSPNEAGVVANKSVVARAENEDGREFVEGKEAEAEDHGGDLRIVAVENRNDQNQTNKPPVKPKKTDKKKQKPNRVIFKTQTELGHLNDGYRWRKYGQKHVKNSHFPRSYYRCTTPGCEVKKHIELFGPEPSMLLTSYEGNHTHLAPKVTHAAHLEIIHDAIVDGVHKIHRKIKANAVGFAGNELPMSQQSQPQQFQNSNQIVIPQQPVFPPLPYNNGYNKSFNVLPTLNIVNYVNNFPPLNVVHSSTTNNSPTLNVVNPANNFPPLNVVNIVAADNFSPLNVVNPVAAENSPPLNVVNSAGNFFNSSTLFGEFLQNIGGCNFSMLTDNLINNDGLLQDMIMPRETRGAWAEAGAGAGSGR</sequence>
<evidence type="ECO:0000259" key="7">
    <source>
        <dbReference type="PROSITE" id="PS50811"/>
    </source>
</evidence>
<evidence type="ECO:0000256" key="3">
    <source>
        <dbReference type="ARBA" id="ARBA00023125"/>
    </source>
</evidence>
<dbReference type="Gramene" id="Psat04G0083500-T1">
    <property type="protein sequence ID" value="KAI5415559.1"/>
    <property type="gene ID" value="KIW84_040835"/>
</dbReference>
<reference evidence="8 9" key="1">
    <citation type="journal article" date="2022" name="Nat. Genet.">
        <title>Improved pea reference genome and pan-genome highlight genomic features and evolutionary characteristics.</title>
        <authorList>
            <person name="Yang T."/>
            <person name="Liu R."/>
            <person name="Luo Y."/>
            <person name="Hu S."/>
            <person name="Wang D."/>
            <person name="Wang C."/>
            <person name="Pandey M.K."/>
            <person name="Ge S."/>
            <person name="Xu Q."/>
            <person name="Li N."/>
            <person name="Li G."/>
            <person name="Huang Y."/>
            <person name="Saxena R.K."/>
            <person name="Ji Y."/>
            <person name="Li M."/>
            <person name="Yan X."/>
            <person name="He Y."/>
            <person name="Liu Y."/>
            <person name="Wang X."/>
            <person name="Xiang C."/>
            <person name="Varshney R.K."/>
            <person name="Ding H."/>
            <person name="Gao S."/>
            <person name="Zong X."/>
        </authorList>
    </citation>
    <scope>NUCLEOTIDE SEQUENCE [LARGE SCALE GENOMIC DNA]</scope>
    <source>
        <strain evidence="8 9">cv. Zhongwan 6</strain>
    </source>
</reference>
<dbReference type="PROSITE" id="PS50811">
    <property type="entry name" value="WRKY"/>
    <property type="match status" value="1"/>
</dbReference>
<keyword evidence="3" id="KW-0238">DNA-binding</keyword>
<dbReference type="SMART" id="SM00774">
    <property type="entry name" value="WRKY"/>
    <property type="match status" value="1"/>
</dbReference>
<dbReference type="Gene3D" id="2.20.25.80">
    <property type="entry name" value="WRKY domain"/>
    <property type="match status" value="1"/>
</dbReference>
<evidence type="ECO:0000256" key="5">
    <source>
        <dbReference type="ARBA" id="ARBA00023242"/>
    </source>
</evidence>
<feature type="region of interest" description="Disordered" evidence="6">
    <location>
        <begin position="147"/>
        <end position="199"/>
    </location>
</feature>
<proteinExistence type="predicted"/>
<feature type="compositionally biased region" description="Basic and acidic residues" evidence="6">
    <location>
        <begin position="147"/>
        <end position="167"/>
    </location>
</feature>
<dbReference type="InterPro" id="IPR044810">
    <property type="entry name" value="WRKY_plant"/>
</dbReference>
<dbReference type="GO" id="GO:0005634">
    <property type="term" value="C:nucleus"/>
    <property type="evidence" value="ECO:0007669"/>
    <property type="project" value="UniProtKB-SubCell"/>
</dbReference>
<dbReference type="InterPro" id="IPR003657">
    <property type="entry name" value="WRKY_dom"/>
</dbReference>
<evidence type="ECO:0000313" key="9">
    <source>
        <dbReference type="Proteomes" id="UP001058974"/>
    </source>
</evidence>
<accession>A0A9D4X6L5</accession>
<protein>
    <recommendedName>
        <fullName evidence="7">WRKY domain-containing protein</fullName>
    </recommendedName>
</protein>